<comment type="caution">
    <text evidence="7">The sequence shown here is derived from an EMBL/GenBank/DDBJ whole genome shotgun (WGS) entry which is preliminary data.</text>
</comment>
<dbReference type="Proteomes" id="UP000784294">
    <property type="component" value="Unassembled WGS sequence"/>
</dbReference>
<dbReference type="SUPFAM" id="SSF56112">
    <property type="entry name" value="Protein kinase-like (PK-like)"/>
    <property type="match status" value="1"/>
</dbReference>
<dbReference type="PANTHER" id="PTHR24353:SF153">
    <property type="entry name" value="CAMP-DEPENDENT PROTEIN KINASE CATALYTIC SUBUNIT 1"/>
    <property type="match status" value="1"/>
</dbReference>
<dbReference type="PROSITE" id="PS00108">
    <property type="entry name" value="PROTEIN_KINASE_ST"/>
    <property type="match status" value="1"/>
</dbReference>
<keyword evidence="3" id="KW-0547">Nucleotide-binding</keyword>
<gene>
    <name evidence="7" type="ORF">PXEA_LOCUS8297</name>
</gene>
<name>A0A3S5FCV0_9PLAT</name>
<dbReference type="InterPro" id="IPR000719">
    <property type="entry name" value="Prot_kinase_dom"/>
</dbReference>
<sequence>MLFIANSEEDAKFYASQVVLAFEYLHCFELIYRDLKPENLLIESNGYLKVGRVVDSLFFLCQVLRCKNDYFAY</sequence>
<keyword evidence="2" id="KW-0808">Transferase</keyword>
<dbReference type="EMBL" id="CAAALY010022578">
    <property type="protein sequence ID" value="VEL14857.1"/>
    <property type="molecule type" value="Genomic_DNA"/>
</dbReference>
<dbReference type="OrthoDB" id="63267at2759"/>
<dbReference type="GO" id="GO:0005634">
    <property type="term" value="C:nucleus"/>
    <property type="evidence" value="ECO:0007669"/>
    <property type="project" value="TreeGrafter"/>
</dbReference>
<proteinExistence type="predicted"/>
<dbReference type="GO" id="GO:0005829">
    <property type="term" value="C:cytosol"/>
    <property type="evidence" value="ECO:0007669"/>
    <property type="project" value="TreeGrafter"/>
</dbReference>
<dbReference type="InterPro" id="IPR011009">
    <property type="entry name" value="Kinase-like_dom_sf"/>
</dbReference>
<dbReference type="GO" id="GO:0005524">
    <property type="term" value="F:ATP binding"/>
    <property type="evidence" value="ECO:0007669"/>
    <property type="project" value="UniProtKB-KW"/>
</dbReference>
<dbReference type="PANTHER" id="PTHR24353">
    <property type="entry name" value="CYCLIC NUCLEOTIDE-DEPENDENT PROTEIN KINASE"/>
    <property type="match status" value="1"/>
</dbReference>
<dbReference type="PROSITE" id="PS50011">
    <property type="entry name" value="PROTEIN_KINASE_DOM"/>
    <property type="match status" value="1"/>
</dbReference>
<accession>A0A3S5FCV0</accession>
<dbReference type="InterPro" id="IPR008271">
    <property type="entry name" value="Ser/Thr_kinase_AS"/>
</dbReference>
<keyword evidence="1" id="KW-0723">Serine/threonine-protein kinase</keyword>
<evidence type="ECO:0000256" key="3">
    <source>
        <dbReference type="ARBA" id="ARBA00022741"/>
    </source>
</evidence>
<evidence type="ECO:0000256" key="2">
    <source>
        <dbReference type="ARBA" id="ARBA00022679"/>
    </source>
</evidence>
<dbReference type="GO" id="GO:0005952">
    <property type="term" value="C:cAMP-dependent protein kinase complex"/>
    <property type="evidence" value="ECO:0007669"/>
    <property type="project" value="TreeGrafter"/>
</dbReference>
<evidence type="ECO:0000313" key="7">
    <source>
        <dbReference type="EMBL" id="VEL14857.1"/>
    </source>
</evidence>
<organism evidence="7 8">
    <name type="scientific">Protopolystoma xenopodis</name>
    <dbReference type="NCBI Taxonomy" id="117903"/>
    <lineage>
        <taxon>Eukaryota</taxon>
        <taxon>Metazoa</taxon>
        <taxon>Spiralia</taxon>
        <taxon>Lophotrochozoa</taxon>
        <taxon>Platyhelminthes</taxon>
        <taxon>Monogenea</taxon>
        <taxon>Polyopisthocotylea</taxon>
        <taxon>Polystomatidea</taxon>
        <taxon>Polystomatidae</taxon>
        <taxon>Protopolystoma</taxon>
    </lineage>
</organism>
<keyword evidence="8" id="KW-1185">Reference proteome</keyword>
<evidence type="ECO:0000256" key="1">
    <source>
        <dbReference type="ARBA" id="ARBA00022527"/>
    </source>
</evidence>
<evidence type="ECO:0000256" key="4">
    <source>
        <dbReference type="ARBA" id="ARBA00022777"/>
    </source>
</evidence>
<dbReference type="AlphaFoldDB" id="A0A3S5FCV0"/>
<reference evidence="7" key="1">
    <citation type="submission" date="2018-11" db="EMBL/GenBank/DDBJ databases">
        <authorList>
            <consortium name="Pathogen Informatics"/>
        </authorList>
    </citation>
    <scope>NUCLEOTIDE SEQUENCE</scope>
</reference>
<evidence type="ECO:0000259" key="6">
    <source>
        <dbReference type="PROSITE" id="PS50011"/>
    </source>
</evidence>
<keyword evidence="4" id="KW-0418">Kinase</keyword>
<feature type="domain" description="Protein kinase" evidence="6">
    <location>
        <begin position="1"/>
        <end position="73"/>
    </location>
</feature>
<protein>
    <recommendedName>
        <fullName evidence="6">Protein kinase domain-containing protein</fullName>
    </recommendedName>
</protein>
<dbReference type="GO" id="GO:0004691">
    <property type="term" value="F:cAMP-dependent protein kinase activity"/>
    <property type="evidence" value="ECO:0007669"/>
    <property type="project" value="TreeGrafter"/>
</dbReference>
<evidence type="ECO:0000256" key="5">
    <source>
        <dbReference type="ARBA" id="ARBA00022840"/>
    </source>
</evidence>
<dbReference type="Pfam" id="PF00069">
    <property type="entry name" value="Pkinase"/>
    <property type="match status" value="1"/>
</dbReference>
<keyword evidence="5" id="KW-0067">ATP-binding</keyword>
<dbReference type="Gene3D" id="1.10.510.10">
    <property type="entry name" value="Transferase(Phosphotransferase) domain 1"/>
    <property type="match status" value="1"/>
</dbReference>
<evidence type="ECO:0000313" key="8">
    <source>
        <dbReference type="Proteomes" id="UP000784294"/>
    </source>
</evidence>